<dbReference type="Proteomes" id="UP001597601">
    <property type="component" value="Unassembled WGS sequence"/>
</dbReference>
<keyword evidence="2" id="KW-1185">Reference proteome</keyword>
<name>A0ABW5XM14_9SPHI</name>
<organism evidence="1 2">
    <name type="scientific">Mucilaginibacter antarcticus</name>
    <dbReference type="NCBI Taxonomy" id="1855725"/>
    <lineage>
        <taxon>Bacteria</taxon>
        <taxon>Pseudomonadati</taxon>
        <taxon>Bacteroidota</taxon>
        <taxon>Sphingobacteriia</taxon>
        <taxon>Sphingobacteriales</taxon>
        <taxon>Sphingobacteriaceae</taxon>
        <taxon>Mucilaginibacter</taxon>
    </lineage>
</organism>
<accession>A0ABW5XM14</accession>
<evidence type="ECO:0000313" key="1">
    <source>
        <dbReference type="EMBL" id="MFD2864775.1"/>
    </source>
</evidence>
<reference evidence="2" key="1">
    <citation type="journal article" date="2019" name="Int. J. Syst. Evol. Microbiol.">
        <title>The Global Catalogue of Microorganisms (GCM) 10K type strain sequencing project: providing services to taxonomists for standard genome sequencing and annotation.</title>
        <authorList>
            <consortium name="The Broad Institute Genomics Platform"/>
            <consortium name="The Broad Institute Genome Sequencing Center for Infectious Disease"/>
            <person name="Wu L."/>
            <person name="Ma J."/>
        </authorList>
    </citation>
    <scope>NUCLEOTIDE SEQUENCE [LARGE SCALE GENOMIC DNA]</scope>
    <source>
        <strain evidence="2">KCTC 52232</strain>
    </source>
</reference>
<proteinExistence type="predicted"/>
<protein>
    <recommendedName>
        <fullName evidence="3">Auto-transporter adhesin head GIN domain-containing protein</fullName>
    </recommendedName>
</protein>
<gene>
    <name evidence="1" type="ORF">ACFSYC_08760</name>
</gene>
<dbReference type="EMBL" id="JBHUON010000008">
    <property type="protein sequence ID" value="MFD2864775.1"/>
    <property type="molecule type" value="Genomic_DNA"/>
</dbReference>
<evidence type="ECO:0000313" key="2">
    <source>
        <dbReference type="Proteomes" id="UP001597601"/>
    </source>
</evidence>
<dbReference type="Gene3D" id="2.160.20.120">
    <property type="match status" value="1"/>
</dbReference>
<sequence length="230" mass="25248">MKTSNKLLIALVLIAVAYSIANAFALKAEYLKGDFKSRFFGMNKVSLAGFDAVDNNVANALDVTVEYGNEYAVWIDKKAIGDVTFSKKNKTLSIDFKRDDVPAYRNRILIICPGLSLLKSGYKSLMGKDGGAITTVRGFTQDSLLVRINNATQLRLDSNNLKKLDAHINAGELTLTKTNKVSIGDFNVQSDPYNHLTIEDAEIEKANYNFAGDAKISLTGRSLKLLTAKQ</sequence>
<dbReference type="RefSeq" id="WP_377125863.1">
    <property type="nucleotide sequence ID" value="NZ_JBHUON010000008.1"/>
</dbReference>
<comment type="caution">
    <text evidence="1">The sequence shown here is derived from an EMBL/GenBank/DDBJ whole genome shotgun (WGS) entry which is preliminary data.</text>
</comment>
<evidence type="ECO:0008006" key="3">
    <source>
        <dbReference type="Google" id="ProtNLM"/>
    </source>
</evidence>